<keyword evidence="3" id="KW-1185">Reference proteome</keyword>
<gene>
    <name evidence="2" type="ORF">O4220_27145</name>
</gene>
<proteinExistence type="predicted"/>
<dbReference type="RefSeq" id="WP_269608650.1">
    <property type="nucleotide sequence ID" value="NZ_JAPWIJ010000020.1"/>
</dbReference>
<dbReference type="EMBL" id="JAPWIJ010000020">
    <property type="protein sequence ID" value="MCZ4522216.1"/>
    <property type="molecule type" value="Genomic_DNA"/>
</dbReference>
<evidence type="ECO:0000313" key="3">
    <source>
        <dbReference type="Proteomes" id="UP001081071"/>
    </source>
</evidence>
<evidence type="ECO:0000313" key="2">
    <source>
        <dbReference type="EMBL" id="MCZ4522216.1"/>
    </source>
</evidence>
<dbReference type="Proteomes" id="UP001081071">
    <property type="component" value="Unassembled WGS sequence"/>
</dbReference>
<name>A0ABT4MMJ1_9NOCA</name>
<protein>
    <submittedName>
        <fullName evidence="2">Uncharacterized protein</fullName>
    </submittedName>
</protein>
<accession>A0ABT4MMJ1</accession>
<feature type="region of interest" description="Disordered" evidence="1">
    <location>
        <begin position="1"/>
        <end position="21"/>
    </location>
</feature>
<feature type="region of interest" description="Disordered" evidence="1">
    <location>
        <begin position="36"/>
        <end position="69"/>
    </location>
</feature>
<organism evidence="2 3">
    <name type="scientific">Rhodococcus ruber</name>
    <dbReference type="NCBI Taxonomy" id="1830"/>
    <lineage>
        <taxon>Bacteria</taxon>
        <taxon>Bacillati</taxon>
        <taxon>Actinomycetota</taxon>
        <taxon>Actinomycetes</taxon>
        <taxon>Mycobacteriales</taxon>
        <taxon>Nocardiaceae</taxon>
        <taxon>Rhodococcus</taxon>
    </lineage>
</organism>
<sequence>MSVTARRSIMVPSRHRAVERAQQPRADNVLDVVDPARDGIQGRARGTARRYQRGSTRNRGPAMPALHSATTVQTSLAASLDLLTGTC</sequence>
<comment type="caution">
    <text evidence="2">The sequence shown here is derived from an EMBL/GenBank/DDBJ whole genome shotgun (WGS) entry which is preliminary data.</text>
</comment>
<reference evidence="2" key="1">
    <citation type="submission" date="2022-12" db="EMBL/GenBank/DDBJ databases">
        <authorList>
            <person name="Krivoruchko A.V."/>
            <person name="Elkin A."/>
        </authorList>
    </citation>
    <scope>NUCLEOTIDE SEQUENCE</scope>
    <source>
        <strain evidence="2">IEGM 1391</strain>
    </source>
</reference>
<evidence type="ECO:0000256" key="1">
    <source>
        <dbReference type="SAM" id="MobiDB-lite"/>
    </source>
</evidence>